<dbReference type="EMBL" id="MIJD01000119">
    <property type="protein sequence ID" value="OPE53933.1"/>
    <property type="molecule type" value="Genomic_DNA"/>
</dbReference>
<dbReference type="AlphaFoldDB" id="A0A1Q4H6U6"/>
<feature type="transmembrane region" description="Helical" evidence="1">
    <location>
        <begin position="12"/>
        <end position="34"/>
    </location>
</feature>
<dbReference type="EMBL" id="PDCR01000007">
    <property type="protein sequence ID" value="PEG55339.1"/>
    <property type="molecule type" value="Genomic_DNA"/>
</dbReference>
<dbReference type="InterPro" id="IPR019251">
    <property type="entry name" value="DUF2231_TM"/>
</dbReference>
<keyword evidence="1" id="KW-0812">Transmembrane</keyword>
<evidence type="ECO:0000256" key="1">
    <source>
        <dbReference type="SAM" id="Phobius"/>
    </source>
</evidence>
<reference evidence="3 5" key="1">
    <citation type="submission" date="2016-09" db="EMBL/GenBank/DDBJ databases">
        <title>genome sequences of unsequenced Mycobacteria.</title>
        <authorList>
            <person name="Greninger A.L."/>
            <person name="Jerome K.R."/>
            <person name="Mcnair B."/>
            <person name="Wallis C."/>
            <person name="Fang F."/>
        </authorList>
    </citation>
    <scope>NUCLEOTIDE SEQUENCE [LARGE SCALE GENOMIC DNA]</scope>
    <source>
        <strain evidence="3 5">BM1</strain>
    </source>
</reference>
<evidence type="ECO:0000313" key="4">
    <source>
        <dbReference type="EMBL" id="PEG55339.1"/>
    </source>
</evidence>
<feature type="transmembrane region" description="Helical" evidence="1">
    <location>
        <begin position="119"/>
        <end position="140"/>
    </location>
</feature>
<feature type="transmembrane region" description="Helical" evidence="1">
    <location>
        <begin position="41"/>
        <end position="66"/>
    </location>
</feature>
<organism evidence="3 5">
    <name type="scientific">Mycolicibacterium diernhoferi</name>
    <dbReference type="NCBI Taxonomy" id="1801"/>
    <lineage>
        <taxon>Bacteria</taxon>
        <taxon>Bacillati</taxon>
        <taxon>Actinomycetota</taxon>
        <taxon>Actinomycetes</taxon>
        <taxon>Mycobacteriales</taxon>
        <taxon>Mycobacteriaceae</taxon>
        <taxon>Mycolicibacterium</taxon>
    </lineage>
</organism>
<comment type="caution">
    <text evidence="3">The sequence shown here is derived from an EMBL/GenBank/DDBJ whole genome shotgun (WGS) entry which is preliminary data.</text>
</comment>
<accession>A0A1Q4H6U6</accession>
<name>A0A1Q4H6U6_9MYCO</name>
<keyword evidence="1" id="KW-0472">Membrane</keyword>
<dbReference type="OrthoDB" id="4948879at2"/>
<dbReference type="Pfam" id="PF09990">
    <property type="entry name" value="DUF2231"/>
    <property type="match status" value="1"/>
</dbReference>
<evidence type="ECO:0000313" key="6">
    <source>
        <dbReference type="Proteomes" id="UP000220340"/>
    </source>
</evidence>
<feature type="domain" description="DUF2231" evidence="2">
    <location>
        <begin position="6"/>
        <end position="149"/>
    </location>
</feature>
<dbReference type="Proteomes" id="UP000220340">
    <property type="component" value="Unassembled WGS sequence"/>
</dbReference>
<sequence>MTTIFGLPAHVLLVHGLVVLVPLTAALQVLCALWPAARRRFVWLVLALAVGILALTPLTVSAGEWLYGRESEHRPILQLHAARGEWMIYFAVGLLLVSVALAVQHWLETRKPAKRTALNVAVAILAVLVGVSAVVGVALIGHTGAEAKWGIIAAG</sequence>
<keyword evidence="6" id="KW-1185">Reference proteome</keyword>
<feature type="transmembrane region" description="Helical" evidence="1">
    <location>
        <begin position="86"/>
        <end position="107"/>
    </location>
</feature>
<dbReference type="Proteomes" id="UP000191039">
    <property type="component" value="Unassembled WGS sequence"/>
</dbReference>
<dbReference type="RefSeq" id="WP_073858820.1">
    <property type="nucleotide sequence ID" value="NZ_BAAATC010000006.1"/>
</dbReference>
<evidence type="ECO:0000313" key="5">
    <source>
        <dbReference type="Proteomes" id="UP000191039"/>
    </source>
</evidence>
<evidence type="ECO:0000313" key="3">
    <source>
        <dbReference type="EMBL" id="OPE53933.1"/>
    </source>
</evidence>
<proteinExistence type="predicted"/>
<reference evidence="4 6" key="2">
    <citation type="submission" date="2017-10" db="EMBL/GenBank/DDBJ databases">
        <title>The new phylogeny of genus Mycobacterium.</title>
        <authorList>
            <person name="Tortoli E."/>
            <person name="Trovato A."/>
            <person name="Cirillo D.M."/>
        </authorList>
    </citation>
    <scope>NUCLEOTIDE SEQUENCE [LARGE SCALE GENOMIC DNA]</scope>
    <source>
        <strain evidence="4 6">IP141170001</strain>
    </source>
</reference>
<keyword evidence="1" id="KW-1133">Transmembrane helix</keyword>
<dbReference type="STRING" id="1801.BRW64_23245"/>
<gene>
    <name evidence="3" type="ORF">BV510_13005</name>
    <name evidence="4" type="ORF">CRI78_07165</name>
</gene>
<evidence type="ECO:0000259" key="2">
    <source>
        <dbReference type="Pfam" id="PF09990"/>
    </source>
</evidence>
<protein>
    <recommendedName>
        <fullName evidence="2">DUF2231 domain-containing protein</fullName>
    </recommendedName>
</protein>